<evidence type="ECO:0000256" key="1">
    <source>
        <dbReference type="ARBA" id="ARBA00003932"/>
    </source>
</evidence>
<evidence type="ECO:0000256" key="7">
    <source>
        <dbReference type="ARBA" id="ARBA00023288"/>
    </source>
</evidence>
<keyword evidence="7 8" id="KW-0449">Lipoprotein</keyword>
<keyword evidence="3" id="KW-0732">Signal</keyword>
<dbReference type="GO" id="GO:0009279">
    <property type="term" value="C:cell outer membrane"/>
    <property type="evidence" value="ECO:0007669"/>
    <property type="project" value="UniProtKB-SubCell"/>
</dbReference>
<geneLocation type="plasmid" evidence="9">
    <name>unnamed</name>
</geneLocation>
<evidence type="ECO:0000313" key="9">
    <source>
        <dbReference type="EMBL" id="AHH11324.1"/>
    </source>
</evidence>
<keyword evidence="9" id="KW-0614">Plasmid</keyword>
<sequence>MTKGGKFSAKSADKEAFKAAASAVNKVLGILDFLIRKTVASNLDKIREAVKKIEYLGTTGETTDAGTVQQPTTK</sequence>
<keyword evidence="5 8" id="KW-0564">Palmitate</keyword>
<dbReference type="HOGENOM" id="CLU_2767652_0_0_12"/>
<proteinExistence type="predicted"/>
<dbReference type="Pfam" id="PF00921">
    <property type="entry name" value="Lipoprotein_2"/>
    <property type="match status" value="1"/>
</dbReference>
<dbReference type="SUPFAM" id="SSF74748">
    <property type="entry name" value="Variable surface antigen VlsE"/>
    <property type="match status" value="1"/>
</dbReference>
<evidence type="ECO:0000256" key="6">
    <source>
        <dbReference type="ARBA" id="ARBA00023237"/>
    </source>
</evidence>
<accession>W5SVV4</accession>
<reference evidence="9" key="1">
    <citation type="submission" date="2013-04" db="EMBL/GenBank/DDBJ databases">
        <title>Comparative Genomics of Relapsing Fever Spirochetes.</title>
        <authorList>
            <person name="Schwan T.G."/>
            <person name="Raffel S.J."/>
            <person name="Porcella S.F."/>
            <person name="Martens C.A."/>
            <person name="Bruno D.P."/>
            <person name="Ricklefs S.M."/>
            <person name="Barbian K.B."/>
        </authorList>
    </citation>
    <scope>NUCLEOTIDE SEQUENCE</scope>
    <source>
        <strain evidence="9">Co53</strain>
        <plasmid evidence="9">unnamed</plasmid>
    </source>
</reference>
<comment type="subcellular location">
    <subcellularLocation>
        <location evidence="2 8">Cell outer membrane</location>
        <topology evidence="2 8">Lipid-anchor</topology>
    </subcellularLocation>
</comment>
<comment type="function">
    <text evidence="1 8">The Vlp and Vsp proteins are antigenically distinct proteins, only one vlp or vsp gene is transcriptionally active at any one time. Switching between these genes is a mechanism of host immune response evasion.</text>
</comment>
<gene>
    <name evidence="9" type="ORF">BCO_0114504</name>
</gene>
<dbReference type="EMBL" id="CP005750">
    <property type="protein sequence ID" value="AHH11324.1"/>
    <property type="molecule type" value="Genomic_DNA"/>
</dbReference>
<evidence type="ECO:0000256" key="4">
    <source>
        <dbReference type="ARBA" id="ARBA00023136"/>
    </source>
</evidence>
<protein>
    <recommendedName>
        <fullName evidence="8">Variable large protein</fullName>
    </recommendedName>
</protein>
<evidence type="ECO:0000256" key="5">
    <source>
        <dbReference type="ARBA" id="ARBA00023139"/>
    </source>
</evidence>
<keyword evidence="4 8" id="KW-0472">Membrane</keyword>
<organism evidence="9">
    <name type="scientific">Borrelia coriaceae ATCC 43381</name>
    <dbReference type="NCBI Taxonomy" id="1408429"/>
    <lineage>
        <taxon>Bacteria</taxon>
        <taxon>Pseudomonadati</taxon>
        <taxon>Spirochaetota</taxon>
        <taxon>Spirochaetia</taxon>
        <taxon>Spirochaetales</taxon>
        <taxon>Borreliaceae</taxon>
        <taxon>Borrelia</taxon>
    </lineage>
</organism>
<keyword evidence="6 8" id="KW-0998">Cell outer membrane</keyword>
<name>W5SVV4_9SPIR</name>
<evidence type="ECO:0000256" key="3">
    <source>
        <dbReference type="ARBA" id="ARBA00022729"/>
    </source>
</evidence>
<dbReference type="AlphaFoldDB" id="W5SVV4"/>
<evidence type="ECO:0000256" key="2">
    <source>
        <dbReference type="ARBA" id="ARBA00004459"/>
    </source>
</evidence>
<dbReference type="InterPro" id="IPR000680">
    <property type="entry name" value="Borrelia_lipo"/>
</dbReference>
<evidence type="ECO:0000256" key="8">
    <source>
        <dbReference type="RuleBase" id="RU363105"/>
    </source>
</evidence>